<keyword evidence="3" id="KW-1185">Reference proteome</keyword>
<dbReference type="EMBL" id="RPHB01000008">
    <property type="protein sequence ID" value="MBW3469568.1"/>
    <property type="molecule type" value="Genomic_DNA"/>
</dbReference>
<feature type="chain" id="PRO_5037453070" description="DUF4374 domain-containing protein" evidence="1">
    <location>
        <begin position="35"/>
        <end position="420"/>
    </location>
</feature>
<feature type="signal peptide" evidence="1">
    <location>
        <begin position="1"/>
        <end position="34"/>
    </location>
</feature>
<dbReference type="Proteomes" id="UP000727490">
    <property type="component" value="Unassembled WGS sequence"/>
</dbReference>
<dbReference type="RefSeq" id="WP_219292769.1">
    <property type="nucleotide sequence ID" value="NZ_RPHB01000008.1"/>
</dbReference>
<keyword evidence="1" id="KW-0732">Signal</keyword>
<evidence type="ECO:0008006" key="4">
    <source>
        <dbReference type="Google" id="ProtNLM"/>
    </source>
</evidence>
<reference evidence="2 3" key="1">
    <citation type="journal article" date="2020" name="Syst. Appl. Microbiol.">
        <title>Arthrospiribacter ruber gen. nov., sp. nov., a novel bacterium isolated from Arthrospira cultures.</title>
        <authorList>
            <person name="Waleron M."/>
            <person name="Misztak A."/>
            <person name="Waleron M.M."/>
            <person name="Furmaniak M."/>
            <person name="Mrozik A."/>
            <person name="Waleron K."/>
        </authorList>
    </citation>
    <scope>NUCLEOTIDE SEQUENCE [LARGE SCALE GENOMIC DNA]</scope>
    <source>
        <strain evidence="2 3">DPMB0001</strain>
    </source>
</reference>
<dbReference type="AlphaFoldDB" id="A0A951J274"/>
<evidence type="ECO:0000256" key="1">
    <source>
        <dbReference type="SAM" id="SignalP"/>
    </source>
</evidence>
<gene>
    <name evidence="2" type="ORF">EGN73_17350</name>
</gene>
<proteinExistence type="predicted"/>
<evidence type="ECO:0000313" key="3">
    <source>
        <dbReference type="Proteomes" id="UP000727490"/>
    </source>
</evidence>
<name>A0A951J274_9BACT</name>
<accession>A0A951J274</accession>
<evidence type="ECO:0000313" key="2">
    <source>
        <dbReference type="EMBL" id="MBW3469568.1"/>
    </source>
</evidence>
<protein>
    <recommendedName>
        <fullName evidence="4">DUF4374 domain-containing protein</fullName>
    </recommendedName>
</protein>
<sequence>MNSLKIKSMKTNKFSGKGLLMVLALSIVLLSSCSDDNGNGPSPNTGEVMFGVNLGIDGTEYLVNTDNLMEGKITAVGRGVETHSFGMAIPVGKFLYLFNGNENTIDQMEMTATGYVKITSISAATILPNGSRNVSEVEPGKLLFTNWPNADNEVTYAFISIPSFTVESYGTFDAPKLGNYEPVELGGPGIVSNNKIYFGTMYSNRVTWDTFPDSLVTLVYDYPSFTNPTFLTSTATLGATSSYMPHSMVKDEQGDIYQVNIRSKHWYNMGTAEDKPTLISKISNGSYDDSYVFDVSEKYSETISLIGMQYVGHGIAYGRLGNEDATNEWGVFSNGNNTSVVKIDLYNKTITNMDLPLSPLRFGLMAVHNGKVYWPVAPVGGKAHIYEIDPSGGADAFKEGAELEGSNFRLNGIYVHPLDQ</sequence>
<dbReference type="PROSITE" id="PS51257">
    <property type="entry name" value="PROKAR_LIPOPROTEIN"/>
    <property type="match status" value="1"/>
</dbReference>
<organism evidence="2 3">
    <name type="scientific">Arthrospiribacter ruber</name>
    <dbReference type="NCBI Taxonomy" id="2487934"/>
    <lineage>
        <taxon>Bacteria</taxon>
        <taxon>Pseudomonadati</taxon>
        <taxon>Bacteroidota</taxon>
        <taxon>Cytophagia</taxon>
        <taxon>Cytophagales</taxon>
        <taxon>Cyclobacteriaceae</taxon>
        <taxon>Arthrospiribacter</taxon>
    </lineage>
</organism>
<comment type="caution">
    <text evidence="2">The sequence shown here is derived from an EMBL/GenBank/DDBJ whole genome shotgun (WGS) entry which is preliminary data.</text>
</comment>